<dbReference type="InterPro" id="IPR032675">
    <property type="entry name" value="LRR_dom_sf"/>
</dbReference>
<dbReference type="Gene3D" id="3.80.10.10">
    <property type="entry name" value="Ribonuclease Inhibitor"/>
    <property type="match status" value="1"/>
</dbReference>
<feature type="region of interest" description="Disordered" evidence="1">
    <location>
        <begin position="1"/>
        <end position="46"/>
    </location>
</feature>
<feature type="compositionally biased region" description="Low complexity" evidence="1">
    <location>
        <begin position="32"/>
        <end position="46"/>
    </location>
</feature>
<reference evidence="2" key="1">
    <citation type="journal article" date="2023" name="PhytoFront">
        <title>Draft Genome Resources of Seven Strains of Tilletia horrida, Causal Agent of Kernel Smut of Rice.</title>
        <authorList>
            <person name="Khanal S."/>
            <person name="Antony Babu S."/>
            <person name="Zhou X.G."/>
        </authorList>
    </citation>
    <scope>NUCLEOTIDE SEQUENCE</scope>
    <source>
        <strain evidence="2">TX3</strain>
    </source>
</reference>
<dbReference type="EMBL" id="JAPDMQ010000105">
    <property type="protein sequence ID" value="KAK0534983.1"/>
    <property type="molecule type" value="Genomic_DNA"/>
</dbReference>
<evidence type="ECO:0000313" key="2">
    <source>
        <dbReference type="EMBL" id="KAK0534983.1"/>
    </source>
</evidence>
<evidence type="ECO:0008006" key="4">
    <source>
        <dbReference type="Google" id="ProtNLM"/>
    </source>
</evidence>
<protein>
    <recommendedName>
        <fullName evidence="4">F-box domain-containing protein</fullName>
    </recommendedName>
</protein>
<organism evidence="2 3">
    <name type="scientific">Tilletia horrida</name>
    <dbReference type="NCBI Taxonomy" id="155126"/>
    <lineage>
        <taxon>Eukaryota</taxon>
        <taxon>Fungi</taxon>
        <taxon>Dikarya</taxon>
        <taxon>Basidiomycota</taxon>
        <taxon>Ustilaginomycotina</taxon>
        <taxon>Exobasidiomycetes</taxon>
        <taxon>Tilletiales</taxon>
        <taxon>Tilletiaceae</taxon>
        <taxon>Tilletia</taxon>
    </lineage>
</organism>
<proteinExistence type="predicted"/>
<comment type="caution">
    <text evidence="2">The sequence shown here is derived from an EMBL/GenBank/DDBJ whole genome shotgun (WGS) entry which is preliminary data.</text>
</comment>
<dbReference type="SUPFAM" id="SSF52047">
    <property type="entry name" value="RNI-like"/>
    <property type="match status" value="1"/>
</dbReference>
<gene>
    <name evidence="2" type="ORF">OC842_002460</name>
</gene>
<feature type="region of interest" description="Disordered" evidence="1">
    <location>
        <begin position="614"/>
        <end position="634"/>
    </location>
</feature>
<dbReference type="Proteomes" id="UP001176521">
    <property type="component" value="Unassembled WGS sequence"/>
</dbReference>
<accession>A0AAN6GD79</accession>
<sequence>MAKRAQDKIAPGAAPAAKKTRRGGSASKTRKSGANSASSSGGASSASALPSAAQRFFGTYELVTMVTPYLEKDRVDLLALAATNKALRVAALQTWAVRLDVPITMADKRLALFKANPGLARHVRYLRFYDDIVDSYYQGTQHEQYPRRHALRDAFAALLSLLATEPPQDQAAPFLDLAISSSAVTETCKVLTTHIKLLRRLVALRIVACYPFYCAHSSKGDPEWHWLVDMLAQKRKAASGSDSGLQTFALHLSPDHESCRYGRYTLPPGFWAGFALATSSTLRELVLHENYVSIFTEELAQCHFPQLQQCELSTTAWADMAFVETFLDRHPGLMHLKMRTAPSRFNPTTFTLRQTFSNLQTLDLDSGTPVEETPAFLGRHAQLKRIKVYNSSSNMLALQQVPPGLESLSTPFVTHVATAAEKEARLCHIDLGSHTESAGESVSLRNVACTSVLYKRPDSVTCLELVLEDEQVPDIFAACEEALGSNHLPHLKELYLSWQSLRLKQKQVRTLFAGLCTATELEVVRLEINFTLPDSENYLVGNDFPPKLKYVNMHHPDGVEFYFRFVPDGDARPSKKNARRGRLQQVPSVVHTIVTDTGVWDEPSALWRRGTVLHHGRSSDSNTGGGSSSTHITT</sequence>
<dbReference type="AlphaFoldDB" id="A0AAN6GD79"/>
<name>A0AAN6GD79_9BASI</name>
<keyword evidence="3" id="KW-1185">Reference proteome</keyword>
<evidence type="ECO:0000256" key="1">
    <source>
        <dbReference type="SAM" id="MobiDB-lite"/>
    </source>
</evidence>
<evidence type="ECO:0000313" key="3">
    <source>
        <dbReference type="Proteomes" id="UP001176521"/>
    </source>
</evidence>